<dbReference type="GO" id="GO:0046872">
    <property type="term" value="F:metal ion binding"/>
    <property type="evidence" value="ECO:0007669"/>
    <property type="project" value="UniProtKB-KW"/>
</dbReference>
<keyword evidence="4" id="KW-1185">Reference proteome</keyword>
<dbReference type="RefSeq" id="WP_259313096.1">
    <property type="nucleotide sequence ID" value="NZ_CP087164.1"/>
</dbReference>
<dbReference type="EMBL" id="CP087164">
    <property type="protein sequence ID" value="UGS39089.1"/>
    <property type="molecule type" value="Genomic_DNA"/>
</dbReference>
<reference evidence="3" key="1">
    <citation type="journal article" date="2022" name="Int. J. Syst. Evol. Microbiol.">
        <title>Pseudomonas aegrilactucae sp. nov. and Pseudomonas morbosilactucae sp. nov., pathogens causing bacterial rot of lettuce in Japan.</title>
        <authorList>
            <person name="Sawada H."/>
            <person name="Fujikawa T."/>
            <person name="Satou M."/>
        </authorList>
    </citation>
    <scope>NUCLEOTIDE SEQUENCE</scope>
    <source>
        <strain evidence="3">0166_1</strain>
    </source>
</reference>
<dbReference type="Pfam" id="PF00903">
    <property type="entry name" value="Glyoxalase"/>
    <property type="match status" value="1"/>
</dbReference>
<proteinExistence type="predicted"/>
<dbReference type="SUPFAM" id="SSF54593">
    <property type="entry name" value="Glyoxalase/Bleomycin resistance protein/Dihydroxybiphenyl dioxygenase"/>
    <property type="match status" value="1"/>
</dbReference>
<dbReference type="InterPro" id="IPR037523">
    <property type="entry name" value="VOC_core"/>
</dbReference>
<dbReference type="GO" id="GO:0046491">
    <property type="term" value="P:L-methylmalonyl-CoA metabolic process"/>
    <property type="evidence" value="ECO:0007669"/>
    <property type="project" value="TreeGrafter"/>
</dbReference>
<dbReference type="InterPro" id="IPR051785">
    <property type="entry name" value="MMCE/EMCE_epimerase"/>
</dbReference>
<dbReference type="InterPro" id="IPR004360">
    <property type="entry name" value="Glyas_Fos-R_dOase_dom"/>
</dbReference>
<feature type="domain" description="VOC" evidence="2">
    <location>
        <begin position="4"/>
        <end position="110"/>
    </location>
</feature>
<evidence type="ECO:0000313" key="4">
    <source>
        <dbReference type="Proteomes" id="UP001162834"/>
    </source>
</evidence>
<dbReference type="Gene3D" id="3.10.180.10">
    <property type="entry name" value="2,3-Dihydroxybiphenyl 1,2-Dioxygenase, domain 1"/>
    <property type="match status" value="2"/>
</dbReference>
<dbReference type="PANTHER" id="PTHR43048:SF5">
    <property type="entry name" value="BLR5325 PROTEIN"/>
    <property type="match status" value="1"/>
</dbReference>
<feature type="domain" description="VOC" evidence="2">
    <location>
        <begin position="137"/>
        <end position="251"/>
    </location>
</feature>
<evidence type="ECO:0000313" key="3">
    <source>
        <dbReference type="EMBL" id="UGS39089.1"/>
    </source>
</evidence>
<evidence type="ECO:0000256" key="1">
    <source>
        <dbReference type="ARBA" id="ARBA00022723"/>
    </source>
</evidence>
<dbReference type="AlphaFoldDB" id="A0A9E7C6N9"/>
<organism evidence="3 4">
    <name type="scientific">Capillimicrobium parvum</name>
    <dbReference type="NCBI Taxonomy" id="2884022"/>
    <lineage>
        <taxon>Bacteria</taxon>
        <taxon>Bacillati</taxon>
        <taxon>Actinomycetota</taxon>
        <taxon>Thermoleophilia</taxon>
        <taxon>Solirubrobacterales</taxon>
        <taxon>Capillimicrobiaceae</taxon>
        <taxon>Capillimicrobium</taxon>
    </lineage>
</organism>
<dbReference type="KEGG" id="sbae:DSM104329_05521"/>
<name>A0A9E7C6N9_9ACTN</name>
<accession>A0A9E7C6N9</accession>
<dbReference type="PROSITE" id="PS51819">
    <property type="entry name" value="VOC"/>
    <property type="match status" value="2"/>
</dbReference>
<dbReference type="GO" id="GO:0004493">
    <property type="term" value="F:methylmalonyl-CoA epimerase activity"/>
    <property type="evidence" value="ECO:0007669"/>
    <property type="project" value="TreeGrafter"/>
</dbReference>
<evidence type="ECO:0000259" key="2">
    <source>
        <dbReference type="PROSITE" id="PS51819"/>
    </source>
</evidence>
<gene>
    <name evidence="3" type="ORF">DSM104329_05521</name>
</gene>
<dbReference type="PANTHER" id="PTHR43048">
    <property type="entry name" value="METHYLMALONYL-COA EPIMERASE"/>
    <property type="match status" value="1"/>
</dbReference>
<dbReference type="InterPro" id="IPR029068">
    <property type="entry name" value="Glyas_Bleomycin-R_OHBP_Dase"/>
</dbReference>
<dbReference type="Proteomes" id="UP001162834">
    <property type="component" value="Chromosome"/>
</dbReference>
<sequence>MIGWIHHVTLRVADVDEARERWSLLHGLSGEGGLLRCGYEDFCLELVPAGSAAPGIEHVAYELRPGITLGEARERLEAAGVKPREVDVPVRGRGLRLEDCDGNGVLVIERRVPERSEDRWPPVARRTGTLLAHRPRKLGHVNYLTADTPRIAGWYERVLGFAITDWIGDDAVWLHVNGDHHVLAFLDKGYCHLHHVAFELVDFGEMRVALDHLAQHGRWITWGPGRHSMAQNLFAYVRMPEEELFVELYSDMEQLQADHEPRRFPDDPHASNAWGQLPPRSYFRFDEEAIRSEAEQREALAAAAGSAVS</sequence>
<keyword evidence="1" id="KW-0479">Metal-binding</keyword>
<protein>
    <recommendedName>
        <fullName evidence="2">VOC domain-containing protein</fullName>
    </recommendedName>
</protein>